<reference evidence="1" key="2">
    <citation type="journal article" date="2015" name="Fish Shellfish Immunol.">
        <title>Early steps in the European eel (Anguilla anguilla)-Vibrio vulnificus interaction in the gills: Role of the RtxA13 toxin.</title>
        <authorList>
            <person name="Callol A."/>
            <person name="Pajuelo D."/>
            <person name="Ebbesson L."/>
            <person name="Teles M."/>
            <person name="MacKenzie S."/>
            <person name="Amaro C."/>
        </authorList>
    </citation>
    <scope>NUCLEOTIDE SEQUENCE</scope>
</reference>
<protein>
    <submittedName>
        <fullName evidence="1">Uncharacterized protein</fullName>
    </submittedName>
</protein>
<sequence>MKGVLVSSPSHTFHRQTGS</sequence>
<name>A0A0E9S2F8_ANGAN</name>
<organism evidence="1">
    <name type="scientific">Anguilla anguilla</name>
    <name type="common">European freshwater eel</name>
    <name type="synonym">Muraena anguilla</name>
    <dbReference type="NCBI Taxonomy" id="7936"/>
    <lineage>
        <taxon>Eukaryota</taxon>
        <taxon>Metazoa</taxon>
        <taxon>Chordata</taxon>
        <taxon>Craniata</taxon>
        <taxon>Vertebrata</taxon>
        <taxon>Euteleostomi</taxon>
        <taxon>Actinopterygii</taxon>
        <taxon>Neopterygii</taxon>
        <taxon>Teleostei</taxon>
        <taxon>Anguilliformes</taxon>
        <taxon>Anguillidae</taxon>
        <taxon>Anguilla</taxon>
    </lineage>
</organism>
<proteinExistence type="predicted"/>
<accession>A0A0E9S2F8</accession>
<dbReference type="AlphaFoldDB" id="A0A0E9S2F8"/>
<dbReference type="EMBL" id="GBXM01073747">
    <property type="protein sequence ID" value="JAH34830.1"/>
    <property type="molecule type" value="Transcribed_RNA"/>
</dbReference>
<evidence type="ECO:0000313" key="1">
    <source>
        <dbReference type="EMBL" id="JAH34830.1"/>
    </source>
</evidence>
<reference evidence="1" key="1">
    <citation type="submission" date="2014-11" db="EMBL/GenBank/DDBJ databases">
        <authorList>
            <person name="Amaro Gonzalez C."/>
        </authorList>
    </citation>
    <scope>NUCLEOTIDE SEQUENCE</scope>
</reference>